<reference evidence="2" key="1">
    <citation type="submission" date="2023-03" db="EMBL/GenBank/DDBJ databases">
        <title>Massive genome expansion in bonnet fungi (Mycena s.s.) driven by repeated elements and novel gene families across ecological guilds.</title>
        <authorList>
            <consortium name="Lawrence Berkeley National Laboratory"/>
            <person name="Harder C.B."/>
            <person name="Miyauchi S."/>
            <person name="Viragh M."/>
            <person name="Kuo A."/>
            <person name="Thoen E."/>
            <person name="Andreopoulos B."/>
            <person name="Lu D."/>
            <person name="Skrede I."/>
            <person name="Drula E."/>
            <person name="Henrissat B."/>
            <person name="Morin E."/>
            <person name="Kohler A."/>
            <person name="Barry K."/>
            <person name="LaButti K."/>
            <person name="Morin E."/>
            <person name="Salamov A."/>
            <person name="Lipzen A."/>
            <person name="Mereny Z."/>
            <person name="Hegedus B."/>
            <person name="Baldrian P."/>
            <person name="Stursova M."/>
            <person name="Weitz H."/>
            <person name="Taylor A."/>
            <person name="Grigoriev I.V."/>
            <person name="Nagy L.G."/>
            <person name="Martin F."/>
            <person name="Kauserud H."/>
        </authorList>
    </citation>
    <scope>NUCLEOTIDE SEQUENCE</scope>
    <source>
        <strain evidence="2">CBHHK200</strain>
    </source>
</reference>
<organism evidence="2 3">
    <name type="scientific">Mycena alexandri</name>
    <dbReference type="NCBI Taxonomy" id="1745969"/>
    <lineage>
        <taxon>Eukaryota</taxon>
        <taxon>Fungi</taxon>
        <taxon>Dikarya</taxon>
        <taxon>Basidiomycota</taxon>
        <taxon>Agaricomycotina</taxon>
        <taxon>Agaricomycetes</taxon>
        <taxon>Agaricomycetidae</taxon>
        <taxon>Agaricales</taxon>
        <taxon>Marasmiineae</taxon>
        <taxon>Mycenaceae</taxon>
        <taxon>Mycena</taxon>
    </lineage>
</organism>
<name>A0AAD6X2E3_9AGAR</name>
<evidence type="ECO:0000256" key="1">
    <source>
        <dbReference type="SAM" id="MobiDB-lite"/>
    </source>
</evidence>
<feature type="region of interest" description="Disordered" evidence="1">
    <location>
        <begin position="25"/>
        <end position="73"/>
    </location>
</feature>
<feature type="compositionally biased region" description="Polar residues" evidence="1">
    <location>
        <begin position="32"/>
        <end position="42"/>
    </location>
</feature>
<feature type="compositionally biased region" description="Basic and acidic residues" evidence="1">
    <location>
        <begin position="57"/>
        <end position="73"/>
    </location>
</feature>
<sequence>MRVGQSLFFKSFFFEALTATPQCHCSSRRHSVPSQSVGNTVNDHARATKRRRKHGGTARDRRSESSDHRSKRK</sequence>
<keyword evidence="3" id="KW-1185">Reference proteome</keyword>
<proteinExistence type="predicted"/>
<feature type="compositionally biased region" description="Basic residues" evidence="1">
    <location>
        <begin position="47"/>
        <end position="56"/>
    </location>
</feature>
<comment type="caution">
    <text evidence="2">The sequence shown here is derived from an EMBL/GenBank/DDBJ whole genome shotgun (WGS) entry which is preliminary data.</text>
</comment>
<protein>
    <submittedName>
        <fullName evidence="2">Uncharacterized protein</fullName>
    </submittedName>
</protein>
<dbReference type="Proteomes" id="UP001218188">
    <property type="component" value="Unassembled WGS sequence"/>
</dbReference>
<accession>A0AAD6X2E3</accession>
<gene>
    <name evidence="2" type="ORF">C8F04DRAFT_1102353</name>
</gene>
<evidence type="ECO:0000313" key="2">
    <source>
        <dbReference type="EMBL" id="KAJ7034132.1"/>
    </source>
</evidence>
<evidence type="ECO:0000313" key="3">
    <source>
        <dbReference type="Proteomes" id="UP001218188"/>
    </source>
</evidence>
<dbReference type="AlphaFoldDB" id="A0AAD6X2E3"/>
<dbReference type="EMBL" id="JARJCM010000059">
    <property type="protein sequence ID" value="KAJ7034132.1"/>
    <property type="molecule type" value="Genomic_DNA"/>
</dbReference>